<organism evidence="1 2">
    <name type="scientific">Ehrlichia canis (strain Jake)</name>
    <dbReference type="NCBI Taxonomy" id="269484"/>
    <lineage>
        <taxon>Bacteria</taxon>
        <taxon>Pseudomonadati</taxon>
        <taxon>Pseudomonadota</taxon>
        <taxon>Alphaproteobacteria</taxon>
        <taxon>Rickettsiales</taxon>
        <taxon>Anaplasmataceae</taxon>
        <taxon>Ehrlichia</taxon>
    </lineage>
</organism>
<evidence type="ECO:0000313" key="2">
    <source>
        <dbReference type="Proteomes" id="UP000000435"/>
    </source>
</evidence>
<dbReference type="Proteomes" id="UP000000435">
    <property type="component" value="Chromosome"/>
</dbReference>
<gene>
    <name evidence="1" type="ordered locus">Ecaj_0479</name>
</gene>
<accession>A0ACA6AWB2</accession>
<sequence length="193" mass="21985">MELILLFEGNVPVLYPASVCTYNKLQDSYTISYPTLDISTTVQRPGSDVPLYRLYGSKFNSYCIVSNTSLPRIMYYLYGTTRGGGEDSPFLIFGLKHNSLSRLGEEGVVLDDEVLLNGGFLRDSGTVEENTVQLFERFRRFMKLESDVGTPRTYRFDFFNSGGDLFHTDYRSTQLEQVAVNPVTGNNRYIMHF</sequence>
<proteinExistence type="predicted"/>
<keyword evidence="2" id="KW-1185">Reference proteome</keyword>
<reference evidence="2" key="1">
    <citation type="journal article" date="2006" name="J. Bacteriol.">
        <title>The genome of the obligately intracellular bacterium Ehrlichia canis reveals themes of complex membrane structure and immune evasion strategies.</title>
        <authorList>
            <person name="Mavromatis K."/>
            <person name="Doyle C.K."/>
            <person name="Lykidis A."/>
            <person name="Ivanova N."/>
            <person name="Francino M.P."/>
            <person name="Chain P."/>
            <person name="Shin M."/>
            <person name="Malfatti S."/>
            <person name="Larimer F."/>
            <person name="Copeland A."/>
            <person name="Detter J.C."/>
            <person name="Land M."/>
            <person name="Richardson P.M."/>
            <person name="Yu X.J."/>
            <person name="Walker D.H."/>
            <person name="McBride J.W."/>
            <person name="Kyrpides N.C."/>
        </authorList>
    </citation>
    <scope>NUCLEOTIDE SEQUENCE [LARGE SCALE GENOMIC DNA]</scope>
    <source>
        <strain evidence="2">Jake</strain>
    </source>
</reference>
<dbReference type="EMBL" id="CP000107">
    <property type="protein sequence ID" value="AAZ68516.1"/>
    <property type="molecule type" value="Genomic_DNA"/>
</dbReference>
<name>A0ACA6AWB2_EHRCJ</name>
<evidence type="ECO:0000313" key="1">
    <source>
        <dbReference type="EMBL" id="AAZ68516.1"/>
    </source>
</evidence>
<protein>
    <submittedName>
        <fullName evidence="1">Uncharacterized protein</fullName>
    </submittedName>
</protein>